<dbReference type="Pfam" id="PF08447">
    <property type="entry name" value="PAS_3"/>
    <property type="match status" value="1"/>
</dbReference>
<keyword evidence="3" id="KW-1185">Reference proteome</keyword>
<keyword evidence="2" id="KW-0675">Receptor</keyword>
<dbReference type="STRING" id="1217970.SAMN05444002_3552"/>
<dbReference type="InterPro" id="IPR035965">
    <property type="entry name" value="PAS-like_dom_sf"/>
</dbReference>
<evidence type="ECO:0000313" key="3">
    <source>
        <dbReference type="Proteomes" id="UP000184932"/>
    </source>
</evidence>
<evidence type="ECO:0000313" key="2">
    <source>
        <dbReference type="EMBL" id="SIO21425.1"/>
    </source>
</evidence>
<protein>
    <submittedName>
        <fullName evidence="2">Aerotaxis receptor</fullName>
    </submittedName>
</protein>
<dbReference type="RefSeq" id="WP_074257442.1">
    <property type="nucleotide sequence ID" value="NZ_FSRL01000001.1"/>
</dbReference>
<gene>
    <name evidence="2" type="ORF">SAMN05444002_3552</name>
</gene>
<dbReference type="Gene3D" id="3.30.450.20">
    <property type="entry name" value="PAS domain"/>
    <property type="match status" value="1"/>
</dbReference>
<proteinExistence type="predicted"/>
<evidence type="ECO:0000259" key="1">
    <source>
        <dbReference type="Pfam" id="PF08447"/>
    </source>
</evidence>
<name>A0A1N6HP24_9RHOB</name>
<dbReference type="AlphaFoldDB" id="A0A1N6HP24"/>
<dbReference type="InterPro" id="IPR013655">
    <property type="entry name" value="PAS_fold_3"/>
</dbReference>
<dbReference type="SUPFAM" id="SSF55785">
    <property type="entry name" value="PYP-like sensor domain (PAS domain)"/>
    <property type="match status" value="1"/>
</dbReference>
<dbReference type="OrthoDB" id="266313at2"/>
<reference evidence="3" key="1">
    <citation type="submission" date="2016-11" db="EMBL/GenBank/DDBJ databases">
        <authorList>
            <person name="Varghese N."/>
            <person name="Submissions S."/>
        </authorList>
    </citation>
    <scope>NUCLEOTIDE SEQUENCE [LARGE SCALE GENOMIC DNA]</scope>
    <source>
        <strain evidence="3">DSM 29440</strain>
    </source>
</reference>
<organism evidence="2 3">
    <name type="scientific">Vannielia litorea</name>
    <dbReference type="NCBI Taxonomy" id="1217970"/>
    <lineage>
        <taxon>Bacteria</taxon>
        <taxon>Pseudomonadati</taxon>
        <taxon>Pseudomonadota</taxon>
        <taxon>Alphaproteobacteria</taxon>
        <taxon>Rhodobacterales</taxon>
        <taxon>Paracoccaceae</taxon>
        <taxon>Vannielia</taxon>
    </lineage>
</organism>
<sequence length="441" mass="48583">MDIEEDRRDESRPRSGEAPFDLGEVFYSRTDDRGVIQSGNYVFQRVAAYAWEELLGAPHRTIRHPDMPKALFRVFWEELNAGKVTAAYVNNRAKDGLNYWVFALVAPCKGGYLSARIKPSSKLFDRVRALYEGLLAAERAGTSIEDNARALHDGLNSLGYDDYDAFVVDAVAEELMSECRTLGIEPIVSVSGARELVVLADSILEATGQLSTEFAYLGGIPRNLQIKAARVERTDGPLSVLARNYEGMSTEMSEWFEAHVIGENTSFSSIRKTIERALLVGSVATILTRCDRQLMAEQRELGGIEINPERAMLRELQSDYISWSRQAYALVATEAGRIASSCRDMKRMLLGLDTLRVAFKIEDSRSGAGNAGIGDIIAQLAAAQERANGQRNAILESSERMSELAAEMQEPASSHLPDVLLYGPRLAPAMKAGTHQPRSAA</sequence>
<dbReference type="EMBL" id="FSRL01000001">
    <property type="protein sequence ID" value="SIO21425.1"/>
    <property type="molecule type" value="Genomic_DNA"/>
</dbReference>
<dbReference type="Proteomes" id="UP000184932">
    <property type="component" value="Unassembled WGS sequence"/>
</dbReference>
<accession>A0A1N6HP24</accession>
<feature type="domain" description="PAS fold-3" evidence="1">
    <location>
        <begin position="43"/>
        <end position="105"/>
    </location>
</feature>